<feature type="region of interest" description="Disordered" evidence="4">
    <location>
        <begin position="493"/>
        <end position="514"/>
    </location>
</feature>
<dbReference type="SMART" id="SM00054">
    <property type="entry name" value="EFh"/>
    <property type="match status" value="4"/>
</dbReference>
<dbReference type="CDD" id="cd00051">
    <property type="entry name" value="EFh"/>
    <property type="match status" value="2"/>
</dbReference>
<evidence type="ECO:0000313" key="7">
    <source>
        <dbReference type="Proteomes" id="UP001295684"/>
    </source>
</evidence>
<dbReference type="Pfam" id="PF13499">
    <property type="entry name" value="EF-hand_7"/>
    <property type="match status" value="1"/>
</dbReference>
<dbReference type="GO" id="GO:0005509">
    <property type="term" value="F:calcium ion binding"/>
    <property type="evidence" value="ECO:0007669"/>
    <property type="project" value="InterPro"/>
</dbReference>
<keyword evidence="3" id="KW-0106">Calcium</keyword>
<feature type="domain" description="EF-hand" evidence="5">
    <location>
        <begin position="311"/>
        <end position="346"/>
    </location>
</feature>
<dbReference type="EMBL" id="CAMPGE010007090">
    <property type="protein sequence ID" value="CAI2366018.1"/>
    <property type="molecule type" value="Genomic_DNA"/>
</dbReference>
<gene>
    <name evidence="6" type="ORF">ECRASSUSDP1_LOCUS7287</name>
</gene>
<evidence type="ECO:0000256" key="1">
    <source>
        <dbReference type="ARBA" id="ARBA00022723"/>
    </source>
</evidence>
<dbReference type="PROSITE" id="PS50222">
    <property type="entry name" value="EF_HAND_2"/>
    <property type="match status" value="3"/>
</dbReference>
<proteinExistence type="predicted"/>
<dbReference type="SUPFAM" id="SSF47473">
    <property type="entry name" value="EF-hand"/>
    <property type="match status" value="2"/>
</dbReference>
<feature type="region of interest" description="Disordered" evidence="4">
    <location>
        <begin position="176"/>
        <end position="195"/>
    </location>
</feature>
<organism evidence="6 7">
    <name type="scientific">Euplotes crassus</name>
    <dbReference type="NCBI Taxonomy" id="5936"/>
    <lineage>
        <taxon>Eukaryota</taxon>
        <taxon>Sar</taxon>
        <taxon>Alveolata</taxon>
        <taxon>Ciliophora</taxon>
        <taxon>Intramacronucleata</taxon>
        <taxon>Spirotrichea</taxon>
        <taxon>Hypotrichia</taxon>
        <taxon>Euplotida</taxon>
        <taxon>Euplotidae</taxon>
        <taxon>Moneuplotes</taxon>
    </lineage>
</organism>
<evidence type="ECO:0000256" key="2">
    <source>
        <dbReference type="ARBA" id="ARBA00022737"/>
    </source>
</evidence>
<protein>
    <recommendedName>
        <fullName evidence="5">EF-hand domain-containing protein</fullName>
    </recommendedName>
</protein>
<dbReference type="Pfam" id="PF13202">
    <property type="entry name" value="EF-hand_5"/>
    <property type="match status" value="1"/>
</dbReference>
<keyword evidence="7" id="KW-1185">Reference proteome</keyword>
<dbReference type="PROSITE" id="PS00018">
    <property type="entry name" value="EF_HAND_1"/>
    <property type="match status" value="2"/>
</dbReference>
<name>A0AAD1UEV8_EUPCR</name>
<dbReference type="InterPro" id="IPR051581">
    <property type="entry name" value="Ca-bind"/>
</dbReference>
<dbReference type="PANTHER" id="PTHR34524:SF6">
    <property type="entry name" value="CALCYPHOSINE LIKE"/>
    <property type="match status" value="1"/>
</dbReference>
<evidence type="ECO:0000259" key="5">
    <source>
        <dbReference type="PROSITE" id="PS50222"/>
    </source>
</evidence>
<evidence type="ECO:0000256" key="3">
    <source>
        <dbReference type="ARBA" id="ARBA00022837"/>
    </source>
</evidence>
<dbReference type="Proteomes" id="UP001295684">
    <property type="component" value="Unassembled WGS sequence"/>
</dbReference>
<accession>A0AAD1UEV8</accession>
<dbReference type="AlphaFoldDB" id="A0AAD1UEV8"/>
<evidence type="ECO:0000256" key="4">
    <source>
        <dbReference type="SAM" id="MobiDB-lite"/>
    </source>
</evidence>
<feature type="domain" description="EF-hand" evidence="5">
    <location>
        <begin position="275"/>
        <end position="310"/>
    </location>
</feature>
<sequence>MESAVDRFVNELKSKVSFKSSSFQSEEGFLVKQFKFFDIYNSGTLGYDNFYRTIEKIGIIKDKEEVRHYFSELSGITEAGEIDYRAFAKAIYSSPAAYQPPRTAGTAYSPSKSAVLQEDADPSKHILRSGMNSQDYPLATTTHHYRPSTSAARKSVMSPEYINKQSLETLNKIFNDPNYDGPQDSETEVPAQPDPPIEYNYGYEPEYYGKNQYSHKSAPKSQILYIERFKEELNNRGGRGLIGLLKQFKLFDTDQSGYLDKYEFKKAVEDYEIYIHPKDLDNLFNSFDADHNERIEYNEFLQSIAGALNKYRLQLVERAFDKLDSDNEGSISLEEMFSVFDPYRHPDVTTGKNDPEGAMSEFKDTFEVYHNVLHDYDSSAKVSRGEFTDFYTYISSQIENDVQFDMLMNGVWNLDNKNNYEEMPYAGSKNKVTKIDCHSQWLSDHHRRMFGGDDGISQKGDTSWQTTHQAKYRTDVPAPHLSAGVPTFPTGMQSNWQGGQMHEDQRLDSYYRAE</sequence>
<dbReference type="Gene3D" id="1.10.238.10">
    <property type="entry name" value="EF-hand"/>
    <property type="match status" value="3"/>
</dbReference>
<dbReference type="PANTHER" id="PTHR34524">
    <property type="entry name" value="CALCYPHOSIN"/>
    <property type="match status" value="1"/>
</dbReference>
<dbReference type="InterPro" id="IPR002048">
    <property type="entry name" value="EF_hand_dom"/>
</dbReference>
<evidence type="ECO:0000313" key="6">
    <source>
        <dbReference type="EMBL" id="CAI2366018.1"/>
    </source>
</evidence>
<keyword evidence="1" id="KW-0479">Metal-binding</keyword>
<comment type="caution">
    <text evidence="6">The sequence shown here is derived from an EMBL/GenBank/DDBJ whole genome shotgun (WGS) entry which is preliminary data.</text>
</comment>
<feature type="compositionally biased region" description="Basic and acidic residues" evidence="4">
    <location>
        <begin position="501"/>
        <end position="514"/>
    </location>
</feature>
<dbReference type="InterPro" id="IPR011992">
    <property type="entry name" value="EF-hand-dom_pair"/>
</dbReference>
<dbReference type="InterPro" id="IPR018247">
    <property type="entry name" value="EF_Hand_1_Ca_BS"/>
</dbReference>
<keyword evidence="2" id="KW-0677">Repeat</keyword>
<reference evidence="6" key="1">
    <citation type="submission" date="2023-07" db="EMBL/GenBank/DDBJ databases">
        <authorList>
            <consortium name="AG Swart"/>
            <person name="Singh M."/>
            <person name="Singh A."/>
            <person name="Seah K."/>
            <person name="Emmerich C."/>
        </authorList>
    </citation>
    <scope>NUCLEOTIDE SEQUENCE</scope>
    <source>
        <strain evidence="6">DP1</strain>
    </source>
</reference>
<feature type="domain" description="EF-hand" evidence="5">
    <location>
        <begin position="239"/>
        <end position="274"/>
    </location>
</feature>